<feature type="region of interest" description="Disordered" evidence="1">
    <location>
        <begin position="32"/>
        <end position="68"/>
    </location>
</feature>
<evidence type="ECO:0000313" key="3">
    <source>
        <dbReference type="Proteomes" id="UP001291623"/>
    </source>
</evidence>
<keyword evidence="3" id="KW-1185">Reference proteome</keyword>
<sequence>MGNNCVHAKISKDGFFSSFWWSRSPDLITYDKKESSSQVSTTEKEPEGDPSSVQNNPPELAKIESKPSAVKGPEQVIIIVTDEKKDARVVKPEDMITITVDLKPSQMMAEP</sequence>
<evidence type="ECO:0000313" key="2">
    <source>
        <dbReference type="EMBL" id="KAK4371744.1"/>
    </source>
</evidence>
<dbReference type="EMBL" id="JAVYJV010000004">
    <property type="protein sequence ID" value="KAK4371744.1"/>
    <property type="molecule type" value="Genomic_DNA"/>
</dbReference>
<dbReference type="Proteomes" id="UP001291623">
    <property type="component" value="Unassembled WGS sequence"/>
</dbReference>
<protein>
    <submittedName>
        <fullName evidence="2">Uncharacterized protein</fullName>
    </submittedName>
</protein>
<name>A0AAE1SJ89_9SOLA</name>
<proteinExistence type="predicted"/>
<reference evidence="2" key="1">
    <citation type="submission" date="2023-12" db="EMBL/GenBank/DDBJ databases">
        <title>Genome assembly of Anisodus tanguticus.</title>
        <authorList>
            <person name="Wang Y.-J."/>
        </authorList>
    </citation>
    <scope>NUCLEOTIDE SEQUENCE</scope>
    <source>
        <strain evidence="2">KB-2021</strain>
        <tissue evidence="2">Leaf</tissue>
    </source>
</reference>
<evidence type="ECO:0000256" key="1">
    <source>
        <dbReference type="SAM" id="MobiDB-lite"/>
    </source>
</evidence>
<gene>
    <name evidence="2" type="ORF">RND71_007128</name>
</gene>
<organism evidence="2 3">
    <name type="scientific">Anisodus tanguticus</name>
    <dbReference type="NCBI Taxonomy" id="243964"/>
    <lineage>
        <taxon>Eukaryota</taxon>
        <taxon>Viridiplantae</taxon>
        <taxon>Streptophyta</taxon>
        <taxon>Embryophyta</taxon>
        <taxon>Tracheophyta</taxon>
        <taxon>Spermatophyta</taxon>
        <taxon>Magnoliopsida</taxon>
        <taxon>eudicotyledons</taxon>
        <taxon>Gunneridae</taxon>
        <taxon>Pentapetalae</taxon>
        <taxon>asterids</taxon>
        <taxon>lamiids</taxon>
        <taxon>Solanales</taxon>
        <taxon>Solanaceae</taxon>
        <taxon>Solanoideae</taxon>
        <taxon>Hyoscyameae</taxon>
        <taxon>Anisodus</taxon>
    </lineage>
</organism>
<accession>A0AAE1SJ89</accession>
<dbReference type="AlphaFoldDB" id="A0AAE1SJ89"/>
<comment type="caution">
    <text evidence="2">The sequence shown here is derived from an EMBL/GenBank/DDBJ whole genome shotgun (WGS) entry which is preliminary data.</text>
</comment>